<evidence type="ECO:0000313" key="2">
    <source>
        <dbReference type="Proteomes" id="UP000289708"/>
    </source>
</evidence>
<dbReference type="AlphaFoldDB" id="A0A4Q0M520"/>
<dbReference type="RefSeq" id="WP_128779320.1">
    <property type="nucleotide sequence ID" value="NZ_RYFI01000028.1"/>
</dbReference>
<organism evidence="1 2">
    <name type="scientific">Hansschlegelia zhihuaiae</name>
    <dbReference type="NCBI Taxonomy" id="405005"/>
    <lineage>
        <taxon>Bacteria</taxon>
        <taxon>Pseudomonadati</taxon>
        <taxon>Pseudomonadota</taxon>
        <taxon>Alphaproteobacteria</taxon>
        <taxon>Hyphomicrobiales</taxon>
        <taxon>Methylopilaceae</taxon>
        <taxon>Hansschlegelia</taxon>
    </lineage>
</organism>
<comment type="caution">
    <text evidence="1">The sequence shown here is derived from an EMBL/GenBank/DDBJ whole genome shotgun (WGS) entry which is preliminary data.</text>
</comment>
<gene>
    <name evidence="1" type="ORF">EK403_20500</name>
</gene>
<name>A0A4Q0M520_9HYPH</name>
<dbReference type="Proteomes" id="UP000289708">
    <property type="component" value="Unassembled WGS sequence"/>
</dbReference>
<protein>
    <submittedName>
        <fullName evidence="1">Uncharacterized protein</fullName>
    </submittedName>
</protein>
<proteinExistence type="predicted"/>
<accession>A0A4Q0M520</accession>
<evidence type="ECO:0000313" key="1">
    <source>
        <dbReference type="EMBL" id="RXF68088.1"/>
    </source>
</evidence>
<sequence length="66" mass="7472">MTITTLKRSIDELGSRLFARDHPHRSWRAYGSGYAGGQASPEERALYRSFAAAMLRERESSRGLRS</sequence>
<keyword evidence="2" id="KW-1185">Reference proteome</keyword>
<dbReference type="EMBL" id="RYFI01000028">
    <property type="protein sequence ID" value="RXF68088.1"/>
    <property type="molecule type" value="Genomic_DNA"/>
</dbReference>
<reference evidence="1 2" key="1">
    <citation type="submission" date="2018-12" db="EMBL/GenBank/DDBJ databases">
        <title>bacterium Hansschlegelia zhihuaiae S113.</title>
        <authorList>
            <person name="He J."/>
        </authorList>
    </citation>
    <scope>NUCLEOTIDE SEQUENCE [LARGE SCALE GENOMIC DNA]</scope>
    <source>
        <strain evidence="1 2">S 113</strain>
    </source>
</reference>